<reference evidence="1 2" key="1">
    <citation type="journal article" date="2014" name="Appl. Microbiol. Biotechnol.">
        <title>Transformable facultative thermophile Geobacillus stearothermophilus NUB3621 as a host strain for metabolic engineering.</title>
        <authorList>
            <person name="Blanchard K."/>
            <person name="Robic S."/>
            <person name="Matsumura I."/>
        </authorList>
    </citation>
    <scope>NUCLEOTIDE SEQUENCE [LARGE SCALE GENOMIC DNA]</scope>
    <source>
        <strain evidence="1 2">NUB3621</strain>
    </source>
</reference>
<proteinExistence type="predicted"/>
<accession>A0ABC9VD38</accession>
<dbReference type="EMBL" id="AOTZ01000006">
    <property type="protein sequence ID" value="EZP76272.1"/>
    <property type="molecule type" value="Genomic_DNA"/>
</dbReference>
<sequence>MRYATSMQEIAEQSGMAKGSVYNWRRARPFMVNALLLYEK</sequence>
<dbReference type="AlphaFoldDB" id="A0ABC9VD38"/>
<dbReference type="Proteomes" id="UP000023566">
    <property type="component" value="Chromosome"/>
</dbReference>
<keyword evidence="2" id="KW-1185">Reference proteome</keyword>
<name>A0ABC9VD38_9BACL</name>
<organism evidence="1 2">
    <name type="scientific">Parageobacillus genomosp. 1</name>
    <dbReference type="NCBI Taxonomy" id="1295642"/>
    <lineage>
        <taxon>Bacteria</taxon>
        <taxon>Bacillati</taxon>
        <taxon>Bacillota</taxon>
        <taxon>Bacilli</taxon>
        <taxon>Bacillales</taxon>
        <taxon>Anoxybacillaceae</taxon>
        <taxon>Parageobacillus</taxon>
    </lineage>
</organism>
<gene>
    <name evidence="1" type="ORF">H839_13384</name>
</gene>
<evidence type="ECO:0000313" key="1">
    <source>
        <dbReference type="EMBL" id="EZP76272.1"/>
    </source>
</evidence>
<protein>
    <recommendedName>
        <fullName evidence="3">TetR family transcriptional regulator</fullName>
    </recommendedName>
</protein>
<dbReference type="Gene3D" id="1.10.10.60">
    <property type="entry name" value="Homeodomain-like"/>
    <property type="match status" value="1"/>
</dbReference>
<evidence type="ECO:0008006" key="3">
    <source>
        <dbReference type="Google" id="ProtNLM"/>
    </source>
</evidence>
<comment type="caution">
    <text evidence="1">The sequence shown here is derived from an EMBL/GenBank/DDBJ whole genome shotgun (WGS) entry which is preliminary data.</text>
</comment>
<evidence type="ECO:0000313" key="2">
    <source>
        <dbReference type="Proteomes" id="UP000023566"/>
    </source>
</evidence>